<evidence type="ECO:0000256" key="1">
    <source>
        <dbReference type="ARBA" id="ARBA00006845"/>
    </source>
</evidence>
<organism evidence="3 4">
    <name type="scientific">Plantactinospora endophytica</name>
    <dbReference type="NCBI Taxonomy" id="673535"/>
    <lineage>
        <taxon>Bacteria</taxon>
        <taxon>Bacillati</taxon>
        <taxon>Actinomycetota</taxon>
        <taxon>Actinomycetes</taxon>
        <taxon>Micromonosporales</taxon>
        <taxon>Micromonosporaceae</taxon>
        <taxon>Plantactinospora</taxon>
    </lineage>
</organism>
<reference evidence="3 4" key="1">
    <citation type="submission" date="2021-01" db="EMBL/GenBank/DDBJ databases">
        <title>Whole genome shotgun sequence of Plantactinospora endophytica NBRC 110450.</title>
        <authorList>
            <person name="Komaki H."/>
            <person name="Tamura T."/>
        </authorList>
    </citation>
    <scope>NUCLEOTIDE SEQUENCE [LARGE SCALE GENOMIC DNA]</scope>
    <source>
        <strain evidence="3 4">NBRC 110450</strain>
    </source>
</reference>
<evidence type="ECO:0000313" key="4">
    <source>
        <dbReference type="Proteomes" id="UP000646749"/>
    </source>
</evidence>
<keyword evidence="4" id="KW-1185">Reference proteome</keyword>
<dbReference type="EMBL" id="BONW01000016">
    <property type="protein sequence ID" value="GIG88609.1"/>
    <property type="molecule type" value="Genomic_DNA"/>
</dbReference>
<evidence type="ECO:0000313" key="3">
    <source>
        <dbReference type="EMBL" id="GIG88609.1"/>
    </source>
</evidence>
<feature type="domain" description="Barstar (barnase inhibitor)" evidence="2">
    <location>
        <begin position="44"/>
        <end position="142"/>
    </location>
</feature>
<dbReference type="Proteomes" id="UP000646749">
    <property type="component" value="Unassembled WGS sequence"/>
</dbReference>
<name>A0ABQ4E1M1_9ACTN</name>
<dbReference type="InterPro" id="IPR035905">
    <property type="entry name" value="Barstar-like_sf"/>
</dbReference>
<sequence>MTVGDRDARRAMGEHLLGSSPVTLFHRVDVLDRTLATLREAGYHVLRASATQWRTPKDMHRELARLLHFPDYYGENLDAFNDCLGDVAERAYGFPSDATGLVLVLTGYDTFAREFPELAHGLLDIFALRSRDALLSGEHLVCLVQSTDPRFSLPPVAATPVPWNEAERRDTDRDA</sequence>
<accession>A0ABQ4E1M1</accession>
<proteinExistence type="inferred from homology"/>
<dbReference type="InterPro" id="IPR000468">
    <property type="entry name" value="Barstar"/>
</dbReference>
<dbReference type="SUPFAM" id="SSF52038">
    <property type="entry name" value="Barstar-related"/>
    <property type="match status" value="1"/>
</dbReference>
<protein>
    <recommendedName>
        <fullName evidence="2">Barstar (barnase inhibitor) domain-containing protein</fullName>
    </recommendedName>
</protein>
<comment type="similarity">
    <text evidence="1">Belongs to the barstar family.</text>
</comment>
<dbReference type="Pfam" id="PF01337">
    <property type="entry name" value="Barstar"/>
    <property type="match status" value="1"/>
</dbReference>
<dbReference type="Gene3D" id="3.30.370.10">
    <property type="entry name" value="Barstar-like"/>
    <property type="match status" value="1"/>
</dbReference>
<comment type="caution">
    <text evidence="3">The sequence shown here is derived from an EMBL/GenBank/DDBJ whole genome shotgun (WGS) entry which is preliminary data.</text>
</comment>
<gene>
    <name evidence="3" type="ORF">Pen02_35450</name>
</gene>
<evidence type="ECO:0000259" key="2">
    <source>
        <dbReference type="Pfam" id="PF01337"/>
    </source>
</evidence>
<dbReference type="RefSeq" id="WP_203867113.1">
    <property type="nucleotide sequence ID" value="NZ_BONW01000016.1"/>
</dbReference>